<keyword evidence="4" id="KW-1185">Reference proteome</keyword>
<feature type="region of interest" description="Disordered" evidence="1">
    <location>
        <begin position="399"/>
        <end position="440"/>
    </location>
</feature>
<evidence type="ECO:0000313" key="3">
    <source>
        <dbReference type="EMBL" id="KAL1866660.1"/>
    </source>
</evidence>
<feature type="domain" description="Ubiquitin-like" evidence="2">
    <location>
        <begin position="201"/>
        <end position="282"/>
    </location>
</feature>
<comment type="caution">
    <text evidence="3">The sequence shown here is derived from an EMBL/GenBank/DDBJ whole genome shotgun (WGS) entry which is preliminary data.</text>
</comment>
<evidence type="ECO:0000259" key="2">
    <source>
        <dbReference type="PROSITE" id="PS50053"/>
    </source>
</evidence>
<proteinExistence type="predicted"/>
<feature type="compositionally biased region" description="Polar residues" evidence="1">
    <location>
        <begin position="402"/>
        <end position="416"/>
    </location>
</feature>
<feature type="compositionally biased region" description="Polar residues" evidence="1">
    <location>
        <begin position="355"/>
        <end position="371"/>
    </location>
</feature>
<dbReference type="PROSITE" id="PS50053">
    <property type="entry name" value="UBIQUITIN_2"/>
    <property type="match status" value="1"/>
</dbReference>
<organism evidence="3 4">
    <name type="scientific">Phialemonium thermophilum</name>
    <dbReference type="NCBI Taxonomy" id="223376"/>
    <lineage>
        <taxon>Eukaryota</taxon>
        <taxon>Fungi</taxon>
        <taxon>Dikarya</taxon>
        <taxon>Ascomycota</taxon>
        <taxon>Pezizomycotina</taxon>
        <taxon>Sordariomycetes</taxon>
        <taxon>Sordariomycetidae</taxon>
        <taxon>Cephalothecales</taxon>
        <taxon>Cephalothecaceae</taxon>
        <taxon>Phialemonium</taxon>
    </lineage>
</organism>
<sequence>MMADIAHKGPPNSRATPLFESLTIPNLLAINFHETERVGDHHNPNLQPLTPRENIVRCRKLYLALNRSKEYDYSLPLAAGSAFAIENLSDGSYPFKVKVTVGGVNAASPTREGQDYFVIPKQRWIDGWAIAPGRVRQFVVTDATQKLSVEDIAPVNIPVDPDKGIVIEVSPPFGPVRYDDERKPYHVPYPAKPLGETGFQVSVIITWRPGREEYKWRLPSDYTAWDLKRLMLDKLNMAPHRHYLTHEDGRHGNRSLPDTEALAARGVTEGSVIYSKLRAGGGAPHSGDLVGKIFERVLALSSGGRIEQMLEPDPDPSRWDTVPHGRFRIQIKDPSAIEGLSSRPDLAREARTDKWQQQPQEHATGCRSSGPTMLDPRPEGGVLPSALQYAQYGQDIYGLFGESTTGRTGDGRSSSTKPDDPAARRRSPSPSRKRRWRLRE</sequence>
<name>A0ABR3WSU7_9PEZI</name>
<dbReference type="EMBL" id="JAZHXJ010000259">
    <property type="protein sequence ID" value="KAL1866660.1"/>
    <property type="molecule type" value="Genomic_DNA"/>
</dbReference>
<protein>
    <recommendedName>
        <fullName evidence="2">Ubiquitin-like domain-containing protein</fullName>
    </recommendedName>
</protein>
<dbReference type="SUPFAM" id="SSF54236">
    <property type="entry name" value="Ubiquitin-like"/>
    <property type="match status" value="1"/>
</dbReference>
<dbReference type="InterPro" id="IPR029071">
    <property type="entry name" value="Ubiquitin-like_domsf"/>
</dbReference>
<accession>A0ABR3WSU7</accession>
<reference evidence="3 4" key="1">
    <citation type="journal article" date="2024" name="Commun. Biol.">
        <title>Comparative genomic analysis of thermophilic fungi reveals convergent evolutionary adaptations and gene losses.</title>
        <authorList>
            <person name="Steindorff A.S."/>
            <person name="Aguilar-Pontes M.V."/>
            <person name="Robinson A.J."/>
            <person name="Andreopoulos B."/>
            <person name="LaButti K."/>
            <person name="Kuo A."/>
            <person name="Mondo S."/>
            <person name="Riley R."/>
            <person name="Otillar R."/>
            <person name="Haridas S."/>
            <person name="Lipzen A."/>
            <person name="Grimwood J."/>
            <person name="Schmutz J."/>
            <person name="Clum A."/>
            <person name="Reid I.D."/>
            <person name="Moisan M.C."/>
            <person name="Butler G."/>
            <person name="Nguyen T.T.M."/>
            <person name="Dewar K."/>
            <person name="Conant G."/>
            <person name="Drula E."/>
            <person name="Henrissat B."/>
            <person name="Hansel C."/>
            <person name="Singer S."/>
            <person name="Hutchinson M.I."/>
            <person name="de Vries R.P."/>
            <person name="Natvig D.O."/>
            <person name="Powell A.J."/>
            <person name="Tsang A."/>
            <person name="Grigoriev I.V."/>
        </authorList>
    </citation>
    <scope>NUCLEOTIDE SEQUENCE [LARGE SCALE GENOMIC DNA]</scope>
    <source>
        <strain evidence="3 4">ATCC 24622</strain>
    </source>
</reference>
<feature type="compositionally biased region" description="Basic residues" evidence="1">
    <location>
        <begin position="424"/>
        <end position="440"/>
    </location>
</feature>
<gene>
    <name evidence="3" type="ORF">VTK73DRAFT_4563</name>
</gene>
<dbReference type="InterPro" id="IPR000626">
    <property type="entry name" value="Ubiquitin-like_dom"/>
</dbReference>
<evidence type="ECO:0000256" key="1">
    <source>
        <dbReference type="SAM" id="MobiDB-lite"/>
    </source>
</evidence>
<evidence type="ECO:0000313" key="4">
    <source>
        <dbReference type="Proteomes" id="UP001586593"/>
    </source>
</evidence>
<feature type="region of interest" description="Disordered" evidence="1">
    <location>
        <begin position="348"/>
        <end position="382"/>
    </location>
</feature>
<dbReference type="Proteomes" id="UP001586593">
    <property type="component" value="Unassembled WGS sequence"/>
</dbReference>